<evidence type="ECO:0000256" key="1">
    <source>
        <dbReference type="SAM" id="Phobius"/>
    </source>
</evidence>
<organism evidence="2 3">
    <name type="scientific">Gehongia tenuis</name>
    <dbReference type="NCBI Taxonomy" id="2763655"/>
    <lineage>
        <taxon>Bacteria</taxon>
        <taxon>Bacillati</taxon>
        <taxon>Bacillota</taxon>
        <taxon>Clostridia</taxon>
        <taxon>Christensenellales</taxon>
        <taxon>Christensenellaceae</taxon>
        <taxon>Gehongia</taxon>
    </lineage>
</organism>
<name>A0A926D7F2_9FIRM</name>
<sequence>MVERIQKKLLKLYLTDCIAVLIMLVLALLLRLISPGFNQLFGLYTMQLAFMTCQILLLERASLWFLRWARLKRMLPERSMQRGLSILRGFRVLDWLLFAGYVPLFVYDWFTGSLGRSPSLILGLGLSLIFWALAIGFYVSAYWLHMPPKRNH</sequence>
<gene>
    <name evidence="2" type="ORF">H8696_10270</name>
</gene>
<comment type="caution">
    <text evidence="2">The sequence shown here is derived from an EMBL/GenBank/DDBJ whole genome shotgun (WGS) entry which is preliminary data.</text>
</comment>
<feature type="transmembrane region" description="Helical" evidence="1">
    <location>
        <begin position="45"/>
        <end position="66"/>
    </location>
</feature>
<evidence type="ECO:0000313" key="3">
    <source>
        <dbReference type="Proteomes" id="UP000623172"/>
    </source>
</evidence>
<feature type="transmembrane region" description="Helical" evidence="1">
    <location>
        <begin position="119"/>
        <end position="144"/>
    </location>
</feature>
<keyword evidence="1" id="KW-1133">Transmembrane helix</keyword>
<dbReference type="AlphaFoldDB" id="A0A926D7F2"/>
<feature type="transmembrane region" description="Helical" evidence="1">
    <location>
        <begin position="12"/>
        <end position="33"/>
    </location>
</feature>
<dbReference type="RefSeq" id="WP_249317344.1">
    <property type="nucleotide sequence ID" value="NZ_JACRSR010000005.1"/>
</dbReference>
<accession>A0A926D7F2</accession>
<proteinExistence type="predicted"/>
<dbReference type="Proteomes" id="UP000623172">
    <property type="component" value="Unassembled WGS sequence"/>
</dbReference>
<protein>
    <submittedName>
        <fullName evidence="2">Uncharacterized protein</fullName>
    </submittedName>
</protein>
<evidence type="ECO:0000313" key="2">
    <source>
        <dbReference type="EMBL" id="MBC8532229.1"/>
    </source>
</evidence>
<feature type="transmembrane region" description="Helical" evidence="1">
    <location>
        <begin position="86"/>
        <end position="107"/>
    </location>
</feature>
<reference evidence="2" key="1">
    <citation type="submission" date="2020-08" db="EMBL/GenBank/DDBJ databases">
        <title>Genome public.</title>
        <authorList>
            <person name="Liu C."/>
            <person name="Sun Q."/>
        </authorList>
    </citation>
    <scope>NUCLEOTIDE SEQUENCE</scope>
    <source>
        <strain evidence="2">NSJ-53</strain>
    </source>
</reference>
<dbReference type="EMBL" id="JACRSR010000005">
    <property type="protein sequence ID" value="MBC8532229.1"/>
    <property type="molecule type" value="Genomic_DNA"/>
</dbReference>
<keyword evidence="1" id="KW-0472">Membrane</keyword>
<keyword evidence="1" id="KW-0812">Transmembrane</keyword>
<keyword evidence="3" id="KW-1185">Reference proteome</keyword>